<accession>A0A4R3MJ06</accession>
<feature type="domain" description="Thioesterase" evidence="3">
    <location>
        <begin position="36"/>
        <end position="120"/>
    </location>
</feature>
<dbReference type="GO" id="GO:0047617">
    <property type="term" value="F:fatty acyl-CoA hydrolase activity"/>
    <property type="evidence" value="ECO:0007669"/>
    <property type="project" value="TreeGrafter"/>
</dbReference>
<dbReference type="InterPro" id="IPR014166">
    <property type="entry name" value="Tol-Pal_acyl-CoA_thioesterase"/>
</dbReference>
<evidence type="ECO:0000259" key="3">
    <source>
        <dbReference type="Pfam" id="PF03061"/>
    </source>
</evidence>
<dbReference type="NCBIfam" id="TIGR00051">
    <property type="entry name" value="YbgC/FadM family acyl-CoA thioesterase"/>
    <property type="match status" value="1"/>
</dbReference>
<dbReference type="PIRSF" id="PIRSF003230">
    <property type="entry name" value="YbgC"/>
    <property type="match status" value="1"/>
</dbReference>
<dbReference type="NCBIfam" id="TIGR02799">
    <property type="entry name" value="thio_ybgC"/>
    <property type="match status" value="1"/>
</dbReference>
<evidence type="ECO:0000313" key="4">
    <source>
        <dbReference type="EMBL" id="TCT13354.1"/>
    </source>
</evidence>
<dbReference type="AlphaFoldDB" id="A0A4R3MJ06"/>
<sequence length="159" mass="17931">MNSTADTAWPDLAGRIVQGRHILPVRVYFEDTDFSGVVYHASYLRFMERGRSDFMRLSGADHAELFEGRDPVAFAVRRMTISFERPARIDDVVEVVTRVKEMRGASMILAQEIRRGDTLLVSADVQVALVTRDGRARRIPPELRRVLGESRGDVADNSP</sequence>
<dbReference type="RefSeq" id="WP_132804748.1">
    <property type="nucleotide sequence ID" value="NZ_SMAK01000001.1"/>
</dbReference>
<dbReference type="EMBL" id="SMAK01000001">
    <property type="protein sequence ID" value="TCT13354.1"/>
    <property type="molecule type" value="Genomic_DNA"/>
</dbReference>
<evidence type="ECO:0000256" key="2">
    <source>
        <dbReference type="ARBA" id="ARBA00022801"/>
    </source>
</evidence>
<dbReference type="PANTHER" id="PTHR31793">
    <property type="entry name" value="4-HYDROXYBENZOYL-COA THIOESTERASE FAMILY MEMBER"/>
    <property type="match status" value="1"/>
</dbReference>
<dbReference type="Pfam" id="PF03061">
    <property type="entry name" value="4HBT"/>
    <property type="match status" value="1"/>
</dbReference>
<dbReference type="OrthoDB" id="9808429at2"/>
<dbReference type="Gene3D" id="3.10.129.10">
    <property type="entry name" value="Hotdog Thioesterase"/>
    <property type="match status" value="1"/>
</dbReference>
<keyword evidence="5" id="KW-1185">Reference proteome</keyword>
<dbReference type="InterPro" id="IPR050563">
    <property type="entry name" value="4-hydroxybenzoyl-CoA_TE"/>
</dbReference>
<dbReference type="PROSITE" id="PS01328">
    <property type="entry name" value="4HBCOA_THIOESTERASE"/>
    <property type="match status" value="1"/>
</dbReference>
<proteinExistence type="inferred from homology"/>
<dbReference type="InterPro" id="IPR006683">
    <property type="entry name" value="Thioestr_dom"/>
</dbReference>
<dbReference type="CDD" id="cd00586">
    <property type="entry name" value="4HBT"/>
    <property type="match status" value="1"/>
</dbReference>
<name>A0A4R3MJ06_9HYPH</name>
<keyword evidence="2 4" id="KW-0378">Hydrolase</keyword>
<protein>
    <submittedName>
        <fullName evidence="4">Acyl-CoA thioester hydrolase</fullName>
    </submittedName>
</protein>
<comment type="caution">
    <text evidence="4">The sequence shown here is derived from an EMBL/GenBank/DDBJ whole genome shotgun (WGS) entry which is preliminary data.</text>
</comment>
<reference evidence="4 5" key="1">
    <citation type="submission" date="2019-03" db="EMBL/GenBank/DDBJ databases">
        <title>Genomic Encyclopedia of Type Strains, Phase IV (KMG-IV): sequencing the most valuable type-strain genomes for metagenomic binning, comparative biology and taxonomic classification.</title>
        <authorList>
            <person name="Goeker M."/>
        </authorList>
    </citation>
    <scope>NUCLEOTIDE SEQUENCE [LARGE SCALE GENOMIC DNA]</scope>
    <source>
        <strain evidence="4 5">DSM 19345</strain>
    </source>
</reference>
<comment type="similarity">
    <text evidence="1">Belongs to the 4-hydroxybenzoyl-CoA thioesterase family.</text>
</comment>
<dbReference type="SUPFAM" id="SSF54637">
    <property type="entry name" value="Thioesterase/thiol ester dehydrase-isomerase"/>
    <property type="match status" value="1"/>
</dbReference>
<dbReference type="InterPro" id="IPR008272">
    <property type="entry name" value="HB-CoA_thioesterase_AS"/>
</dbReference>
<dbReference type="FunFam" id="3.10.129.10:FF:000004">
    <property type="entry name" value="Tol-pal system-associated acyl-CoA thioesterase"/>
    <property type="match status" value="1"/>
</dbReference>
<dbReference type="Proteomes" id="UP000295678">
    <property type="component" value="Unassembled WGS sequence"/>
</dbReference>
<evidence type="ECO:0000313" key="5">
    <source>
        <dbReference type="Proteomes" id="UP000295678"/>
    </source>
</evidence>
<dbReference type="PANTHER" id="PTHR31793:SF37">
    <property type="entry name" value="ACYL-COA THIOESTER HYDROLASE YBGC"/>
    <property type="match status" value="1"/>
</dbReference>
<evidence type="ECO:0000256" key="1">
    <source>
        <dbReference type="ARBA" id="ARBA00005953"/>
    </source>
</evidence>
<dbReference type="InterPro" id="IPR029069">
    <property type="entry name" value="HotDog_dom_sf"/>
</dbReference>
<gene>
    <name evidence="4" type="ORF">EDC22_101218</name>
</gene>
<dbReference type="InterPro" id="IPR006684">
    <property type="entry name" value="YbgC/YbaW"/>
</dbReference>
<organism evidence="4 5">
    <name type="scientific">Tepidamorphus gemmatus</name>
    <dbReference type="NCBI Taxonomy" id="747076"/>
    <lineage>
        <taxon>Bacteria</taxon>
        <taxon>Pseudomonadati</taxon>
        <taxon>Pseudomonadota</taxon>
        <taxon>Alphaproteobacteria</taxon>
        <taxon>Hyphomicrobiales</taxon>
        <taxon>Tepidamorphaceae</taxon>
        <taxon>Tepidamorphus</taxon>
    </lineage>
</organism>